<sequence>MTYDNVKKMIDMSLKKKEILVEILRLTKAQGDNIENDDMDNLGKLLAEKEKLMEKVDILDKDFLYLYNIIKSEENIESLEKINIEKYANIKSLKEIVIEINTILNQISSIDRNNTIKMKSNVDKIKSDLKQVKEAKRAYKGYNYEAVGSMLIDEKK</sequence>
<dbReference type="GO" id="GO:0044780">
    <property type="term" value="P:bacterial-type flagellum assembly"/>
    <property type="evidence" value="ECO:0007669"/>
    <property type="project" value="InterPro"/>
</dbReference>
<dbReference type="EMBL" id="FQTY01000009">
    <property type="protein sequence ID" value="SHE88775.1"/>
    <property type="molecule type" value="Genomic_DNA"/>
</dbReference>
<proteinExistence type="predicted"/>
<dbReference type="Proteomes" id="UP000184114">
    <property type="component" value="Unassembled WGS sequence"/>
</dbReference>
<dbReference type="AlphaFoldDB" id="A0A1M4X5Q9"/>
<protein>
    <submittedName>
        <fullName evidence="1">FlgN protein</fullName>
    </submittedName>
</protein>
<reference evidence="2" key="1">
    <citation type="submission" date="2016-11" db="EMBL/GenBank/DDBJ databases">
        <authorList>
            <person name="Varghese N."/>
            <person name="Submissions S."/>
        </authorList>
    </citation>
    <scope>NUCLEOTIDE SEQUENCE [LARGE SCALE GENOMIC DNA]</scope>
    <source>
        <strain evidence="2">DSM 18095</strain>
    </source>
</reference>
<evidence type="ECO:0000313" key="2">
    <source>
        <dbReference type="Proteomes" id="UP000184114"/>
    </source>
</evidence>
<dbReference type="RefSeq" id="WP_072976209.1">
    <property type="nucleotide sequence ID" value="NZ_FQTY01000009.1"/>
</dbReference>
<evidence type="ECO:0000313" key="1">
    <source>
        <dbReference type="EMBL" id="SHE88775.1"/>
    </source>
</evidence>
<dbReference type="InterPro" id="IPR007809">
    <property type="entry name" value="FlgN-like"/>
</dbReference>
<name>A0A1M4X5Q9_9FIRM</name>
<organism evidence="1 2">
    <name type="scientific">Tissierella praeacuta DSM 18095</name>
    <dbReference type="NCBI Taxonomy" id="1123404"/>
    <lineage>
        <taxon>Bacteria</taxon>
        <taxon>Bacillati</taxon>
        <taxon>Bacillota</taxon>
        <taxon>Tissierellia</taxon>
        <taxon>Tissierellales</taxon>
        <taxon>Tissierellaceae</taxon>
        <taxon>Tissierella</taxon>
    </lineage>
</organism>
<keyword evidence="2" id="KW-1185">Reference proteome</keyword>
<gene>
    <name evidence="1" type="ORF">SAMN02745784_02133</name>
</gene>
<dbReference type="GeneID" id="90994131"/>
<accession>A0A1M4X5Q9</accession>
<dbReference type="STRING" id="1123404.SAMN02745784_02133"/>
<dbReference type="Pfam" id="PF05130">
    <property type="entry name" value="FlgN"/>
    <property type="match status" value="1"/>
</dbReference>